<keyword evidence="9" id="KW-0547">Nucleotide-binding</keyword>
<dbReference type="GO" id="GO:0005525">
    <property type="term" value="F:GTP binding"/>
    <property type="evidence" value="ECO:0007669"/>
    <property type="project" value="UniProtKB-KW"/>
</dbReference>
<evidence type="ECO:0000256" key="12">
    <source>
        <dbReference type="ARBA" id="ARBA00023134"/>
    </source>
</evidence>
<dbReference type="InterPro" id="IPR023780">
    <property type="entry name" value="Chromo_domain"/>
</dbReference>
<dbReference type="FunFam" id="2.40.30.10:FF:000075">
    <property type="entry name" value="Translation initiation factor 2 subunit gamma"/>
    <property type="match status" value="1"/>
</dbReference>
<dbReference type="GO" id="GO:0000049">
    <property type="term" value="F:tRNA binding"/>
    <property type="evidence" value="ECO:0007669"/>
    <property type="project" value="InterPro"/>
</dbReference>
<dbReference type="SUPFAM" id="SSF50447">
    <property type="entry name" value="Translation proteins"/>
    <property type="match status" value="1"/>
</dbReference>
<feature type="domain" description="Chromo" evidence="17">
    <location>
        <begin position="203"/>
        <end position="252"/>
    </location>
</feature>
<dbReference type="InterPro" id="IPR044128">
    <property type="entry name" value="eIF2g_GTP-bd"/>
</dbReference>
<keyword evidence="14" id="KW-0137">Centromere</keyword>
<dbReference type="SUPFAM" id="SSF82199">
    <property type="entry name" value="SET domain"/>
    <property type="match status" value="1"/>
</dbReference>
<dbReference type="GO" id="GO:0000775">
    <property type="term" value="C:chromosome, centromeric region"/>
    <property type="evidence" value="ECO:0007669"/>
    <property type="project" value="UniProtKB-SubCell"/>
</dbReference>
<dbReference type="SUPFAM" id="SSF54160">
    <property type="entry name" value="Chromo domain-like"/>
    <property type="match status" value="1"/>
</dbReference>
<evidence type="ECO:0000256" key="7">
    <source>
        <dbReference type="ARBA" id="ARBA00022603"/>
    </source>
</evidence>
<dbReference type="GO" id="GO:0005850">
    <property type="term" value="C:eukaryotic translation initiation factor 2 complex"/>
    <property type="evidence" value="ECO:0007669"/>
    <property type="project" value="TreeGrafter"/>
</dbReference>
<reference evidence="21 22" key="1">
    <citation type="submission" date="2020-04" db="EMBL/GenBank/DDBJ databases">
        <authorList>
            <person name="Alioto T."/>
            <person name="Alioto T."/>
            <person name="Gomez Garrido J."/>
        </authorList>
    </citation>
    <scope>NUCLEOTIDE SEQUENCE [LARGE SCALE GENOMIC DNA]</scope>
</reference>
<comment type="caution">
    <text evidence="21">The sequence shown here is derived from an EMBL/GenBank/DDBJ whole genome shotgun (WGS) entry which is preliminary data.</text>
</comment>
<dbReference type="InterPro" id="IPR007728">
    <property type="entry name" value="Pre-SET_dom"/>
</dbReference>
<dbReference type="GO" id="GO:0003924">
    <property type="term" value="F:GTPase activity"/>
    <property type="evidence" value="ECO:0007669"/>
    <property type="project" value="InterPro"/>
</dbReference>
<evidence type="ECO:0000259" key="17">
    <source>
        <dbReference type="PROSITE" id="PS50013"/>
    </source>
</evidence>
<dbReference type="GO" id="GO:0008270">
    <property type="term" value="F:zinc ion binding"/>
    <property type="evidence" value="ECO:0007669"/>
    <property type="project" value="InterPro"/>
</dbReference>
<evidence type="ECO:0000256" key="1">
    <source>
        <dbReference type="ARBA" id="ARBA00004123"/>
    </source>
</evidence>
<dbReference type="GO" id="GO:0005829">
    <property type="term" value="C:cytosol"/>
    <property type="evidence" value="ECO:0007669"/>
    <property type="project" value="TreeGrafter"/>
</dbReference>
<keyword evidence="10" id="KW-0378">Hydrolase</keyword>
<accession>A0A8S1CF99</accession>
<dbReference type="GO" id="GO:0001731">
    <property type="term" value="P:formation of translation preinitiation complex"/>
    <property type="evidence" value="ECO:0007669"/>
    <property type="project" value="TreeGrafter"/>
</dbReference>
<dbReference type="Gene3D" id="2.40.50.40">
    <property type="match status" value="1"/>
</dbReference>
<dbReference type="PROSITE" id="PS50013">
    <property type="entry name" value="CHROMO_2"/>
    <property type="match status" value="1"/>
</dbReference>
<evidence type="ECO:0000256" key="6">
    <source>
        <dbReference type="ARBA" id="ARBA00022540"/>
    </source>
</evidence>
<dbReference type="CDD" id="cd01888">
    <property type="entry name" value="eIF2_gamma"/>
    <property type="match status" value="1"/>
</dbReference>
<keyword evidence="6" id="KW-0396">Initiation factor</keyword>
<evidence type="ECO:0000259" key="18">
    <source>
        <dbReference type="PROSITE" id="PS50280"/>
    </source>
</evidence>
<dbReference type="Gene3D" id="3.40.50.300">
    <property type="entry name" value="P-loop containing nucleotide triphosphate hydrolases"/>
    <property type="match status" value="2"/>
</dbReference>
<proteinExistence type="inferred from homology"/>
<dbReference type="SMART" id="SM00317">
    <property type="entry name" value="SET"/>
    <property type="match status" value="1"/>
</dbReference>
<dbReference type="GO" id="GO:0032259">
    <property type="term" value="P:methylation"/>
    <property type="evidence" value="ECO:0007669"/>
    <property type="project" value="UniProtKB-KW"/>
</dbReference>
<dbReference type="InterPro" id="IPR009000">
    <property type="entry name" value="Transl_B-barrel_sf"/>
</dbReference>
<keyword evidence="12" id="KW-0342">GTP-binding</keyword>
<evidence type="ECO:0000256" key="13">
    <source>
        <dbReference type="ARBA" id="ARBA00023242"/>
    </source>
</evidence>
<evidence type="ECO:0000256" key="3">
    <source>
        <dbReference type="ARBA" id="ARBA00007249"/>
    </source>
</evidence>
<dbReference type="Gene3D" id="2.40.30.10">
    <property type="entry name" value="Translation factors"/>
    <property type="match status" value="2"/>
</dbReference>
<keyword evidence="8" id="KW-0949">S-adenosyl-L-methionine</keyword>
<dbReference type="InterPro" id="IPR000953">
    <property type="entry name" value="Chromo/chromo_shadow_dom"/>
</dbReference>
<dbReference type="InterPro" id="IPR050543">
    <property type="entry name" value="eIF2G"/>
</dbReference>
<keyword evidence="22" id="KW-1185">Reference proteome</keyword>
<feature type="compositionally biased region" description="Low complexity" evidence="16">
    <location>
        <begin position="140"/>
        <end position="149"/>
    </location>
</feature>
<dbReference type="GO" id="GO:0008757">
    <property type="term" value="F:S-adenosylmethionine-dependent methyltransferase activity"/>
    <property type="evidence" value="ECO:0007669"/>
    <property type="project" value="UniProtKB-ARBA"/>
</dbReference>
<dbReference type="FunFam" id="2.40.30.10:FF:000009">
    <property type="entry name" value="Eukaryotic translation initiation factor 2 subunit gamma"/>
    <property type="match status" value="1"/>
</dbReference>
<dbReference type="Pfam" id="PF00385">
    <property type="entry name" value="Chromo"/>
    <property type="match status" value="1"/>
</dbReference>
<dbReference type="InterPro" id="IPR009001">
    <property type="entry name" value="Transl_elong_EF1A/Init_IF2_C"/>
</dbReference>
<comment type="similarity">
    <text evidence="3">Belongs to the TRAFAC class translation factor GTPase superfamily. Classic translation factor GTPase family. EF-Tu/EF-1A subfamily.</text>
</comment>
<dbReference type="GO" id="GO:0005634">
    <property type="term" value="C:nucleus"/>
    <property type="evidence" value="ECO:0007669"/>
    <property type="project" value="UniProtKB-SubCell"/>
</dbReference>
<dbReference type="Pfam" id="PF03144">
    <property type="entry name" value="GTP_EFTU_D2"/>
    <property type="match status" value="1"/>
</dbReference>
<dbReference type="Proteomes" id="UP000494165">
    <property type="component" value="Unassembled WGS sequence"/>
</dbReference>
<evidence type="ECO:0000256" key="8">
    <source>
        <dbReference type="ARBA" id="ARBA00022691"/>
    </source>
</evidence>
<dbReference type="CDD" id="cd15490">
    <property type="entry name" value="eIF2_gamma_III"/>
    <property type="match status" value="1"/>
</dbReference>
<dbReference type="CDD" id="cd00024">
    <property type="entry name" value="CD_CSD"/>
    <property type="match status" value="1"/>
</dbReference>
<sequence length="1007" mass="112865">MADGSVELSDNNSEINFSELTAISPEVISKQATINIGTIGHVAHGKSTVVKAISTVQTVRFKNELERNITIKLGKASRDCDTENALGPDEPMADKSDQQEVRQQMIDGRIQCIVPTTESDKMGQESGPSNSEPGRKRIRSTSSSSNSVSSKKRKRKRMGAKQKNRKARDPFYSVDARDTETREVPANTEKPDLTVGLTVTNEYEVESIEDRMFYDEEFYYLIKWKGWASEHNSWEPKSGLTNSRLLIKRFEKSYPELLQARFLRISEQLPLLEPLGGKATLYECEVVAGMTIEDYNTIYKLPKEEEPLPNPKLLRAYINKVLQNKGNDNLLAMIKRMVLKREQIRIQFEQQAFMKNFITKLNEVGGNELLSIENNVDLGFPPLSFQPISKNVPHEEIEIPEDPPVGCACDTCDHKSQCCPQLADVNFAYNSRGLLEINYGNPIFECNKACKCPDSCLNRVVQKGSQLKLKIFKTEDKGWGVQAREYIPQGAYVCEYVGEMIARWVVHQRMKDEYKGKPNYIFDLDFNPITEEERFDAEGYEILPYSIDATVRGNVSHFINHSCEPNIGVYGVYVDCLDPHMPRLGMFAIRDIQCGDEIFFDYTAQYLLKRRKKGPKAKRRYANAKIFKCNNEKCPRPACYTSGGSAKENSFPCQRLNCTGHYELLRHVSFVDCPGHDILMATMLSGAAVMDAALLLIAGNEPCPQPQTKEHLAAVEIMKLNNIIILQNKIDLVKEGQATEQYQEVLKFVQGTVAEGAPVIPISAQLKYNIEVLCEYIVKKVPVPERDLTSAPRLIIIRSFDVNKPGCEAAELKGGVAGGSILRGMLKVGMEVEVRPGIVSKDSKGETTCKPIFTRIVSLCAEQNKLDFAVPGGLIGVGTKIDPTLCRADRLVGQVLGAVGTLPNIYIEIEITYYLLRRLLGVQIDGDKKAARVQRLEKKEALLLNIGSMSTGGIVLQAKSDVAVVRLQLPVCTEYGEKVALSRRIDKHWRLIGWGQIRRGKIIEPQA</sequence>
<evidence type="ECO:0000256" key="15">
    <source>
        <dbReference type="ARBA" id="ARBA00048107"/>
    </source>
</evidence>
<keyword evidence="5" id="KW-0158">Chromosome</keyword>
<dbReference type="PROSITE" id="PS51722">
    <property type="entry name" value="G_TR_2"/>
    <property type="match status" value="1"/>
</dbReference>
<dbReference type="EMBL" id="CADEPI010000032">
    <property type="protein sequence ID" value="CAB3367625.1"/>
    <property type="molecule type" value="Genomic_DNA"/>
</dbReference>
<dbReference type="Gene3D" id="2.170.270.10">
    <property type="entry name" value="SET domain"/>
    <property type="match status" value="1"/>
</dbReference>
<feature type="region of interest" description="Disordered" evidence="16">
    <location>
        <begin position="79"/>
        <end position="102"/>
    </location>
</feature>
<dbReference type="Pfam" id="PF05033">
    <property type="entry name" value="Pre-SET"/>
    <property type="match status" value="1"/>
</dbReference>
<dbReference type="SUPFAM" id="SSF50465">
    <property type="entry name" value="EF-Tu/eEF-1alpha/eIF2-gamma C-terminal domain"/>
    <property type="match status" value="1"/>
</dbReference>
<name>A0A8S1CF99_9INSE</name>
<feature type="compositionally biased region" description="Basic residues" evidence="16">
    <location>
        <begin position="150"/>
        <end position="166"/>
    </location>
</feature>
<feature type="domain" description="SET" evidence="18">
    <location>
        <begin position="467"/>
        <end position="603"/>
    </location>
</feature>
<dbReference type="InterPro" id="IPR016197">
    <property type="entry name" value="Chromo-like_dom_sf"/>
</dbReference>
<dbReference type="InterPro" id="IPR046341">
    <property type="entry name" value="SET_dom_sf"/>
</dbReference>
<dbReference type="PROSITE" id="PS50280">
    <property type="entry name" value="SET"/>
    <property type="match status" value="1"/>
</dbReference>
<protein>
    <recommendedName>
        <fullName evidence="4">protein-synthesizing GTPase</fullName>
        <ecNumber evidence="4">3.6.5.3</ecNumber>
    </recommendedName>
</protein>
<dbReference type="PROSITE" id="PS00598">
    <property type="entry name" value="CHROMO_1"/>
    <property type="match status" value="1"/>
</dbReference>
<dbReference type="Pfam" id="PF00009">
    <property type="entry name" value="GTP_EFTU"/>
    <property type="match status" value="1"/>
</dbReference>
<evidence type="ECO:0000256" key="16">
    <source>
        <dbReference type="SAM" id="MobiDB-lite"/>
    </source>
</evidence>
<dbReference type="PANTHER" id="PTHR42854">
    <property type="entry name" value="EUKARYOTIC TRANSLATION INITIATION FACTOR 2 SUBUNIT 3 FAMILY MEMBER"/>
    <property type="match status" value="1"/>
</dbReference>
<evidence type="ECO:0000256" key="4">
    <source>
        <dbReference type="ARBA" id="ARBA00011986"/>
    </source>
</evidence>
<feature type="domain" description="Tr-type G" evidence="20">
    <location>
        <begin position="666"/>
        <end position="785"/>
    </location>
</feature>
<dbReference type="PANTHER" id="PTHR42854:SF3">
    <property type="entry name" value="EUKARYOTIC TRANSLATION INITIATION FACTOR 2 SUBUNIT 3-RELATED"/>
    <property type="match status" value="1"/>
</dbReference>
<comment type="subcellular location">
    <subcellularLocation>
        <location evidence="2">Chromosome</location>
        <location evidence="2">Centromere</location>
    </subcellularLocation>
    <subcellularLocation>
        <location evidence="1">Nucleus</location>
    </subcellularLocation>
</comment>
<feature type="domain" description="Pre-SET" evidence="19">
    <location>
        <begin position="405"/>
        <end position="464"/>
    </location>
</feature>
<dbReference type="SUPFAM" id="SSF52540">
    <property type="entry name" value="P-loop containing nucleoside triphosphate hydrolases"/>
    <property type="match status" value="2"/>
</dbReference>
<evidence type="ECO:0000256" key="11">
    <source>
        <dbReference type="ARBA" id="ARBA00022917"/>
    </source>
</evidence>
<dbReference type="OrthoDB" id="1045173at2759"/>
<evidence type="ECO:0000313" key="22">
    <source>
        <dbReference type="Proteomes" id="UP000494165"/>
    </source>
</evidence>
<keyword evidence="7" id="KW-0489">Methyltransferase</keyword>
<keyword evidence="11" id="KW-0648">Protein biosynthesis</keyword>
<dbReference type="InterPro" id="IPR000795">
    <property type="entry name" value="T_Tr_GTP-bd_dom"/>
</dbReference>
<dbReference type="InterPro" id="IPR015256">
    <property type="entry name" value="eIF2g_C"/>
</dbReference>
<evidence type="ECO:0000256" key="5">
    <source>
        <dbReference type="ARBA" id="ARBA00022454"/>
    </source>
</evidence>
<dbReference type="GO" id="GO:0003743">
    <property type="term" value="F:translation initiation factor activity"/>
    <property type="evidence" value="ECO:0007669"/>
    <property type="project" value="UniProtKB-KW"/>
</dbReference>
<dbReference type="InterPro" id="IPR044127">
    <property type="entry name" value="eIF2g_dom_2"/>
</dbReference>
<keyword evidence="13" id="KW-0539">Nucleus</keyword>
<dbReference type="NCBIfam" id="NF003077">
    <property type="entry name" value="PRK04000.1"/>
    <property type="match status" value="1"/>
</dbReference>
<dbReference type="Pfam" id="PF09173">
    <property type="entry name" value="eIF2_C"/>
    <property type="match status" value="1"/>
</dbReference>
<dbReference type="SMART" id="SM00468">
    <property type="entry name" value="PreSET"/>
    <property type="match status" value="1"/>
</dbReference>
<dbReference type="Pfam" id="PF00856">
    <property type="entry name" value="SET"/>
    <property type="match status" value="1"/>
</dbReference>
<dbReference type="SMART" id="SM00298">
    <property type="entry name" value="CHROMO"/>
    <property type="match status" value="1"/>
</dbReference>
<organism evidence="21 22">
    <name type="scientific">Cloeon dipterum</name>
    <dbReference type="NCBI Taxonomy" id="197152"/>
    <lineage>
        <taxon>Eukaryota</taxon>
        <taxon>Metazoa</taxon>
        <taxon>Ecdysozoa</taxon>
        <taxon>Arthropoda</taxon>
        <taxon>Hexapoda</taxon>
        <taxon>Insecta</taxon>
        <taxon>Pterygota</taxon>
        <taxon>Palaeoptera</taxon>
        <taxon>Ephemeroptera</taxon>
        <taxon>Pisciforma</taxon>
        <taxon>Baetidae</taxon>
        <taxon>Cloeon</taxon>
    </lineage>
</organism>
<evidence type="ECO:0000259" key="20">
    <source>
        <dbReference type="PROSITE" id="PS51722"/>
    </source>
</evidence>
<dbReference type="PROSITE" id="PS50867">
    <property type="entry name" value="PRE_SET"/>
    <property type="match status" value="1"/>
</dbReference>
<gene>
    <name evidence="21" type="ORF">CLODIP_2_CD02048</name>
</gene>
<dbReference type="InterPro" id="IPR027417">
    <property type="entry name" value="P-loop_NTPase"/>
</dbReference>
<dbReference type="FunFam" id="3.40.50.300:FF:000065">
    <property type="entry name" value="Eukaryotic translation initiation factor 2 subunit gamma"/>
    <property type="match status" value="1"/>
</dbReference>
<comment type="catalytic activity">
    <reaction evidence="15">
        <text>GTP + H2O = GDP + phosphate + H(+)</text>
        <dbReference type="Rhea" id="RHEA:19669"/>
        <dbReference type="ChEBI" id="CHEBI:15377"/>
        <dbReference type="ChEBI" id="CHEBI:15378"/>
        <dbReference type="ChEBI" id="CHEBI:37565"/>
        <dbReference type="ChEBI" id="CHEBI:43474"/>
        <dbReference type="ChEBI" id="CHEBI:58189"/>
        <dbReference type="EC" id="3.6.5.3"/>
    </reaction>
</comment>
<dbReference type="CDD" id="cd03688">
    <property type="entry name" value="eIF2_gamma_II"/>
    <property type="match status" value="1"/>
</dbReference>
<evidence type="ECO:0000256" key="10">
    <source>
        <dbReference type="ARBA" id="ARBA00022801"/>
    </source>
</evidence>
<dbReference type="AlphaFoldDB" id="A0A8S1CF99"/>
<keyword evidence="7" id="KW-0808">Transferase</keyword>
<dbReference type="GO" id="GO:0042054">
    <property type="term" value="F:histone methyltransferase activity"/>
    <property type="evidence" value="ECO:0007669"/>
    <property type="project" value="InterPro"/>
</dbReference>
<evidence type="ECO:0000256" key="14">
    <source>
        <dbReference type="ARBA" id="ARBA00023328"/>
    </source>
</evidence>
<dbReference type="InterPro" id="IPR001214">
    <property type="entry name" value="SET_dom"/>
</dbReference>
<dbReference type="EC" id="3.6.5.3" evidence="4"/>
<dbReference type="InterPro" id="IPR004161">
    <property type="entry name" value="EFTu-like_2"/>
</dbReference>
<feature type="region of interest" description="Disordered" evidence="16">
    <location>
        <begin position="115"/>
        <end position="185"/>
    </location>
</feature>
<evidence type="ECO:0000313" key="21">
    <source>
        <dbReference type="EMBL" id="CAB3367625.1"/>
    </source>
</evidence>
<dbReference type="InterPro" id="IPR023779">
    <property type="entry name" value="Chromodomain_CS"/>
</dbReference>
<evidence type="ECO:0000256" key="2">
    <source>
        <dbReference type="ARBA" id="ARBA00004584"/>
    </source>
</evidence>
<evidence type="ECO:0000259" key="19">
    <source>
        <dbReference type="PROSITE" id="PS50867"/>
    </source>
</evidence>
<dbReference type="GO" id="GO:0008170">
    <property type="term" value="F:N-methyltransferase activity"/>
    <property type="evidence" value="ECO:0007669"/>
    <property type="project" value="UniProtKB-ARBA"/>
</dbReference>
<evidence type="ECO:0000256" key="9">
    <source>
        <dbReference type="ARBA" id="ARBA00022741"/>
    </source>
</evidence>